<keyword evidence="3" id="KW-1185">Reference proteome</keyword>
<feature type="region of interest" description="Disordered" evidence="1">
    <location>
        <begin position="306"/>
        <end position="330"/>
    </location>
</feature>
<feature type="compositionally biased region" description="Basic and acidic residues" evidence="1">
    <location>
        <begin position="311"/>
        <end position="321"/>
    </location>
</feature>
<gene>
    <name evidence="2" type="ORF">BGZ80_006103</name>
</gene>
<evidence type="ECO:0000313" key="2">
    <source>
        <dbReference type="EMBL" id="KAG0019249.1"/>
    </source>
</evidence>
<comment type="caution">
    <text evidence="2">The sequence shown here is derived from an EMBL/GenBank/DDBJ whole genome shotgun (WGS) entry which is preliminary data.</text>
</comment>
<dbReference type="Proteomes" id="UP000703661">
    <property type="component" value="Unassembled WGS sequence"/>
</dbReference>
<protein>
    <submittedName>
        <fullName evidence="2">Uncharacterized protein</fullName>
    </submittedName>
</protein>
<evidence type="ECO:0000313" key="3">
    <source>
        <dbReference type="Proteomes" id="UP000703661"/>
    </source>
</evidence>
<proteinExistence type="predicted"/>
<dbReference type="AlphaFoldDB" id="A0A9P6T1X5"/>
<accession>A0A9P6T1X5</accession>
<organism evidence="2 3">
    <name type="scientific">Entomortierella chlamydospora</name>
    <dbReference type="NCBI Taxonomy" id="101097"/>
    <lineage>
        <taxon>Eukaryota</taxon>
        <taxon>Fungi</taxon>
        <taxon>Fungi incertae sedis</taxon>
        <taxon>Mucoromycota</taxon>
        <taxon>Mortierellomycotina</taxon>
        <taxon>Mortierellomycetes</taxon>
        <taxon>Mortierellales</taxon>
        <taxon>Mortierellaceae</taxon>
        <taxon>Entomortierella</taxon>
    </lineage>
</organism>
<evidence type="ECO:0000256" key="1">
    <source>
        <dbReference type="SAM" id="MobiDB-lite"/>
    </source>
</evidence>
<reference evidence="2" key="1">
    <citation type="journal article" date="2020" name="Fungal Divers.">
        <title>Resolving the Mortierellaceae phylogeny through synthesis of multi-gene phylogenetics and phylogenomics.</title>
        <authorList>
            <person name="Vandepol N."/>
            <person name="Liber J."/>
            <person name="Desiro A."/>
            <person name="Na H."/>
            <person name="Kennedy M."/>
            <person name="Barry K."/>
            <person name="Grigoriev I.V."/>
            <person name="Miller A.N."/>
            <person name="O'Donnell K."/>
            <person name="Stajich J.E."/>
            <person name="Bonito G."/>
        </authorList>
    </citation>
    <scope>NUCLEOTIDE SEQUENCE</scope>
    <source>
        <strain evidence="2">NRRL 2769</strain>
    </source>
</reference>
<sequence length="356" mass="40445">MVSLGSLTFAWASLESNSMRWWELSKSDNKLPASLKMILPTPPTEPPLPLVPLEHLSLWSYWAPITEEIDDIFMAFSKTLITLIIRDANLFDTNALSSPLLTEDDPKIVFGNVTSRSPSKLRKLIVILPKQEISLPLHRATSYPDLEYLEMEDGVSRHSCDSALPIGSASNWDLVKSKILANKSIKLLGRPRTMLSTKDSIPYSQSEEILRYEFDSMDQKTMGFRDRADDNRLFIEAIARGEGIRPERLGQSGSKRPYWSWDWSLPNLQTLQLTGEFARRFKFKMLAGCPNLENLVLNMATVGDNDMVTEPEDRQDGDQSETRQGQPAFEHQRNIQVRDFLLPTDGDETHDLGNFI</sequence>
<dbReference type="EMBL" id="JAAAID010000300">
    <property type="protein sequence ID" value="KAG0019249.1"/>
    <property type="molecule type" value="Genomic_DNA"/>
</dbReference>
<name>A0A9P6T1X5_9FUNG</name>